<dbReference type="GO" id="GO:0003700">
    <property type="term" value="F:DNA-binding transcription factor activity"/>
    <property type="evidence" value="ECO:0007669"/>
    <property type="project" value="TreeGrafter"/>
</dbReference>
<evidence type="ECO:0000313" key="4">
    <source>
        <dbReference type="Proteomes" id="UP001163821"/>
    </source>
</evidence>
<dbReference type="SUPFAM" id="SSF47413">
    <property type="entry name" value="lambda repressor-like DNA-binding domains"/>
    <property type="match status" value="1"/>
</dbReference>
<dbReference type="InterPro" id="IPR014710">
    <property type="entry name" value="RmlC-like_jellyroll"/>
</dbReference>
<dbReference type="InterPro" id="IPR010982">
    <property type="entry name" value="Lambda_DNA-bd_dom_sf"/>
</dbReference>
<dbReference type="EMBL" id="JAPAAF010000002">
    <property type="protein sequence ID" value="MCW0481551.1"/>
    <property type="molecule type" value="Genomic_DNA"/>
</dbReference>
<organism evidence="3 4">
    <name type="scientific">Gaoshiqia sediminis</name>
    <dbReference type="NCBI Taxonomy" id="2986998"/>
    <lineage>
        <taxon>Bacteria</taxon>
        <taxon>Pseudomonadati</taxon>
        <taxon>Bacteroidota</taxon>
        <taxon>Bacteroidia</taxon>
        <taxon>Marinilabiliales</taxon>
        <taxon>Prolixibacteraceae</taxon>
        <taxon>Gaoshiqia</taxon>
    </lineage>
</organism>
<evidence type="ECO:0000313" key="3">
    <source>
        <dbReference type="EMBL" id="MCW0481551.1"/>
    </source>
</evidence>
<dbReference type="Pfam" id="PF07883">
    <property type="entry name" value="Cupin_2"/>
    <property type="match status" value="1"/>
</dbReference>
<accession>A0AA41Y150</accession>
<dbReference type="AlphaFoldDB" id="A0AA41Y150"/>
<dbReference type="CDD" id="cd02209">
    <property type="entry name" value="cupin_XRE_C"/>
    <property type="match status" value="1"/>
</dbReference>
<evidence type="ECO:0000259" key="2">
    <source>
        <dbReference type="PROSITE" id="PS50943"/>
    </source>
</evidence>
<reference evidence="3" key="1">
    <citation type="submission" date="2022-10" db="EMBL/GenBank/DDBJ databases">
        <title>Gaoshiqiia sediminis gen. nov., sp. nov., isolated from coastal sediment.</title>
        <authorList>
            <person name="Yu W.X."/>
            <person name="Mu D.S."/>
            <person name="Du J.Z."/>
            <person name="Liang Y.Q."/>
        </authorList>
    </citation>
    <scope>NUCLEOTIDE SEQUENCE</scope>
    <source>
        <strain evidence="3">A06</strain>
    </source>
</reference>
<feature type="domain" description="HTH cro/C1-type" evidence="2">
    <location>
        <begin position="8"/>
        <end position="62"/>
    </location>
</feature>
<keyword evidence="1" id="KW-0238">DNA-binding</keyword>
<dbReference type="GO" id="GO:0003677">
    <property type="term" value="F:DNA binding"/>
    <property type="evidence" value="ECO:0007669"/>
    <property type="project" value="UniProtKB-KW"/>
</dbReference>
<dbReference type="CDD" id="cd00093">
    <property type="entry name" value="HTH_XRE"/>
    <property type="match status" value="1"/>
</dbReference>
<proteinExistence type="predicted"/>
<keyword evidence="4" id="KW-1185">Reference proteome</keyword>
<dbReference type="Gene3D" id="2.60.120.10">
    <property type="entry name" value="Jelly Rolls"/>
    <property type="match status" value="1"/>
</dbReference>
<dbReference type="PROSITE" id="PS50943">
    <property type="entry name" value="HTH_CROC1"/>
    <property type="match status" value="1"/>
</dbReference>
<dbReference type="PANTHER" id="PTHR46797">
    <property type="entry name" value="HTH-TYPE TRANSCRIPTIONAL REGULATOR"/>
    <property type="match status" value="1"/>
</dbReference>
<gene>
    <name evidence="3" type="ORF">N2K84_02345</name>
</gene>
<dbReference type="Proteomes" id="UP001163821">
    <property type="component" value="Unassembled WGS sequence"/>
</dbReference>
<dbReference type="SUPFAM" id="SSF51182">
    <property type="entry name" value="RmlC-like cupins"/>
    <property type="match status" value="1"/>
</dbReference>
<dbReference type="GO" id="GO:0005829">
    <property type="term" value="C:cytosol"/>
    <property type="evidence" value="ECO:0007669"/>
    <property type="project" value="TreeGrafter"/>
</dbReference>
<sequence length="183" mass="20507">MKRLGERIKKKRELLHLQLNDLAKRVGISASALSQIEKAKAFPSIVTLKNIAENLHTTVGDLIGENEMLSQNPLITASDRKFVESNAGGSELYLLSHHDPLKQMETYLIRFKPGSDISDFFAPHAGQVFCHVLQGVYRFLLDGEPYMLQPGDSFYFNTVLEHEVQLTEGESGELLWVVTPPNA</sequence>
<dbReference type="InterPro" id="IPR050807">
    <property type="entry name" value="TransReg_Diox_bact_type"/>
</dbReference>
<dbReference type="InterPro" id="IPR011051">
    <property type="entry name" value="RmlC_Cupin_sf"/>
</dbReference>
<evidence type="ECO:0000256" key="1">
    <source>
        <dbReference type="ARBA" id="ARBA00023125"/>
    </source>
</evidence>
<dbReference type="InterPro" id="IPR001387">
    <property type="entry name" value="Cro/C1-type_HTH"/>
</dbReference>
<dbReference type="PANTHER" id="PTHR46797:SF1">
    <property type="entry name" value="METHYLPHOSPHONATE SYNTHASE"/>
    <property type="match status" value="1"/>
</dbReference>
<dbReference type="SMART" id="SM00530">
    <property type="entry name" value="HTH_XRE"/>
    <property type="match status" value="1"/>
</dbReference>
<dbReference type="InterPro" id="IPR013096">
    <property type="entry name" value="Cupin_2"/>
</dbReference>
<name>A0AA41Y150_9BACT</name>
<dbReference type="Pfam" id="PF01381">
    <property type="entry name" value="HTH_3"/>
    <property type="match status" value="1"/>
</dbReference>
<comment type="caution">
    <text evidence="3">The sequence shown here is derived from an EMBL/GenBank/DDBJ whole genome shotgun (WGS) entry which is preliminary data.</text>
</comment>
<protein>
    <submittedName>
        <fullName evidence="3">XRE family transcriptional regulator</fullName>
    </submittedName>
</protein>
<dbReference type="RefSeq" id="WP_282590161.1">
    <property type="nucleotide sequence ID" value="NZ_JAPAAF010000002.1"/>
</dbReference>
<dbReference type="Gene3D" id="1.10.260.40">
    <property type="entry name" value="lambda repressor-like DNA-binding domains"/>
    <property type="match status" value="1"/>
</dbReference>